<feature type="chain" id="PRO_5045408512" evidence="1">
    <location>
        <begin position="24"/>
        <end position="174"/>
    </location>
</feature>
<protein>
    <submittedName>
        <fullName evidence="2">Uncharacterized protein</fullName>
    </submittedName>
</protein>
<evidence type="ECO:0000313" key="2">
    <source>
        <dbReference type="EMBL" id="MDM5272704.1"/>
    </source>
</evidence>
<evidence type="ECO:0000313" key="3">
    <source>
        <dbReference type="Proteomes" id="UP001169069"/>
    </source>
</evidence>
<evidence type="ECO:0000256" key="1">
    <source>
        <dbReference type="SAM" id="SignalP"/>
    </source>
</evidence>
<name>A0ABT7R0T1_9BACT</name>
<comment type="caution">
    <text evidence="2">The sequence shown here is derived from an EMBL/GenBank/DDBJ whole genome shotgun (WGS) entry which is preliminary data.</text>
</comment>
<dbReference type="RefSeq" id="WP_289414546.1">
    <property type="nucleotide sequence ID" value="NZ_JAQIBD010000005.1"/>
</dbReference>
<gene>
    <name evidence="2" type="ORF">PGH07_11020</name>
</gene>
<organism evidence="2 3">
    <name type="scientific">Sulfurovum zhangzhouensis</name>
    <dbReference type="NCBI Taxonomy" id="3019067"/>
    <lineage>
        <taxon>Bacteria</taxon>
        <taxon>Pseudomonadati</taxon>
        <taxon>Campylobacterota</taxon>
        <taxon>Epsilonproteobacteria</taxon>
        <taxon>Campylobacterales</taxon>
        <taxon>Sulfurovaceae</taxon>
        <taxon>Sulfurovum</taxon>
    </lineage>
</organism>
<reference evidence="2" key="1">
    <citation type="submission" date="2023-01" db="EMBL/GenBank/DDBJ databases">
        <title>Sulfurovum sp. zt1-1 genome assembly.</title>
        <authorList>
            <person name="Wang J."/>
        </authorList>
    </citation>
    <scope>NUCLEOTIDE SEQUENCE</scope>
    <source>
        <strain evidence="2">Zt1-1</strain>
    </source>
</reference>
<feature type="signal peptide" evidence="1">
    <location>
        <begin position="1"/>
        <end position="23"/>
    </location>
</feature>
<keyword evidence="3" id="KW-1185">Reference proteome</keyword>
<keyword evidence="1" id="KW-0732">Signal</keyword>
<dbReference type="EMBL" id="JAQIBD010000005">
    <property type="protein sequence ID" value="MDM5272704.1"/>
    <property type="molecule type" value="Genomic_DNA"/>
</dbReference>
<accession>A0ABT7R0T1</accession>
<proteinExistence type="predicted"/>
<dbReference type="Proteomes" id="UP001169069">
    <property type="component" value="Unassembled WGS sequence"/>
</dbReference>
<sequence length="174" mass="21734">MKKYRFIWFMLIATLTISTVLQAKEFGHTANIDNEAPMDQHRIQSLDRKMGKHQTIKKDFRNQKEFLYRQRYQEQHKHRAILPFSSYTFKQRGYPYSKRGWELAYLYDRASFYDRFGYHYGYFNRHGFYFEGEFYRYDRWYSYYDRVKGKGIFGQQFYMPANYRYYGFDPMPYR</sequence>